<evidence type="ECO:0000313" key="1">
    <source>
        <dbReference type="EMBL" id="SOQ58170.1"/>
    </source>
</evidence>
<sequence length="73" mass="7692">MTSPALGKARGSIRLLLTKNHPVPTPALDRSPGKPAIFCSLSWVTETSQDEGKVTGANRVANIITITAIRGAH</sequence>
<dbReference type="AlphaFoldDB" id="A0A2H1WYL7"/>
<dbReference type="EMBL" id="ODYU01012066">
    <property type="protein sequence ID" value="SOQ58170.1"/>
    <property type="molecule type" value="Genomic_DNA"/>
</dbReference>
<accession>A0A2H1WYL7</accession>
<protein>
    <submittedName>
        <fullName evidence="1">SFRICE_013491</fullName>
    </submittedName>
</protein>
<reference evidence="1" key="1">
    <citation type="submission" date="2016-07" db="EMBL/GenBank/DDBJ databases">
        <authorList>
            <person name="Bretaudeau A."/>
        </authorList>
    </citation>
    <scope>NUCLEOTIDE SEQUENCE</scope>
    <source>
        <strain evidence="1">Rice</strain>
        <tissue evidence="1">Whole body</tissue>
    </source>
</reference>
<gene>
    <name evidence="1" type="ORF">SFRICE_013491</name>
</gene>
<proteinExistence type="predicted"/>
<name>A0A2H1WYL7_SPOFR</name>
<organism evidence="1">
    <name type="scientific">Spodoptera frugiperda</name>
    <name type="common">Fall armyworm</name>
    <dbReference type="NCBI Taxonomy" id="7108"/>
    <lineage>
        <taxon>Eukaryota</taxon>
        <taxon>Metazoa</taxon>
        <taxon>Ecdysozoa</taxon>
        <taxon>Arthropoda</taxon>
        <taxon>Hexapoda</taxon>
        <taxon>Insecta</taxon>
        <taxon>Pterygota</taxon>
        <taxon>Neoptera</taxon>
        <taxon>Endopterygota</taxon>
        <taxon>Lepidoptera</taxon>
        <taxon>Glossata</taxon>
        <taxon>Ditrysia</taxon>
        <taxon>Noctuoidea</taxon>
        <taxon>Noctuidae</taxon>
        <taxon>Amphipyrinae</taxon>
        <taxon>Spodoptera</taxon>
    </lineage>
</organism>